<dbReference type="RefSeq" id="WP_014009692.1">
    <property type="nucleotide sequence ID" value="NZ_FAUH01000003.1"/>
</dbReference>
<dbReference type="EMBL" id="FAUH01000003">
    <property type="protein sequence ID" value="CUU65270.1"/>
    <property type="molecule type" value="Genomic_DNA"/>
</dbReference>
<dbReference type="Proteomes" id="UP000182498">
    <property type="component" value="Unassembled WGS sequence"/>
</dbReference>
<dbReference type="SUPFAM" id="SSF55729">
    <property type="entry name" value="Acyl-CoA N-acyltransferases (Nat)"/>
    <property type="match status" value="1"/>
</dbReference>
<name>A0A0X2NKJ7_9CORY</name>
<evidence type="ECO:0000313" key="2">
    <source>
        <dbReference type="EMBL" id="CUU65270.1"/>
    </source>
</evidence>
<keyword evidence="2" id="KW-0808">Transferase</keyword>
<dbReference type="Pfam" id="PF13508">
    <property type="entry name" value="Acetyltransf_7"/>
    <property type="match status" value="1"/>
</dbReference>
<dbReference type="InterPro" id="IPR000182">
    <property type="entry name" value="GNAT_dom"/>
</dbReference>
<gene>
    <name evidence="2" type="ORF">CVAR292_00588</name>
</gene>
<dbReference type="AlphaFoldDB" id="A0A0X2NKJ7"/>
<protein>
    <submittedName>
        <fullName evidence="2">Acetyltransferase (GNAT) family</fullName>
    </submittedName>
</protein>
<dbReference type="InterPro" id="IPR016181">
    <property type="entry name" value="Acyl_CoA_acyltransferase"/>
</dbReference>
<dbReference type="CDD" id="cd04301">
    <property type="entry name" value="NAT_SF"/>
    <property type="match status" value="1"/>
</dbReference>
<sequence>MTGIIKRETDSTVSICDISPQTYLQRVNELVELHLKAMDYTQSSFTQRRILWAANSTRPGFTATVALDHGPAVHADPGDPNQRVVGIAYGFPGLPTSWWYREVIRGLRSAGMSVDAATAALDDFDEVSEVHVMPGYQGHGIGRRMMDNLLPRLRRPVALLSTPEVPDEANAAWTLYRELGFRDVLRNFRFGSDPRPFGILARPRG</sequence>
<proteinExistence type="predicted"/>
<reference evidence="3" key="1">
    <citation type="submission" date="2015-11" db="EMBL/GenBank/DDBJ databases">
        <authorList>
            <person name="Dugat-Bony E."/>
        </authorList>
    </citation>
    <scope>NUCLEOTIDE SEQUENCE [LARGE SCALE GENOMIC DNA]</scope>
    <source>
        <strain evidence="3">Mu292</strain>
    </source>
</reference>
<evidence type="ECO:0000259" key="1">
    <source>
        <dbReference type="Pfam" id="PF13508"/>
    </source>
</evidence>
<evidence type="ECO:0000313" key="3">
    <source>
        <dbReference type="Proteomes" id="UP000182498"/>
    </source>
</evidence>
<dbReference type="Gene3D" id="3.40.630.30">
    <property type="match status" value="1"/>
</dbReference>
<feature type="domain" description="N-acetyltransferase" evidence="1">
    <location>
        <begin position="122"/>
        <end position="182"/>
    </location>
</feature>
<dbReference type="OMA" id="HWWSTVV"/>
<dbReference type="GO" id="GO:0016747">
    <property type="term" value="F:acyltransferase activity, transferring groups other than amino-acyl groups"/>
    <property type="evidence" value="ECO:0007669"/>
    <property type="project" value="InterPro"/>
</dbReference>
<organism evidence="2 3">
    <name type="scientific">Corynebacterium variabile</name>
    <dbReference type="NCBI Taxonomy" id="1727"/>
    <lineage>
        <taxon>Bacteria</taxon>
        <taxon>Bacillati</taxon>
        <taxon>Actinomycetota</taxon>
        <taxon>Actinomycetes</taxon>
        <taxon>Mycobacteriales</taxon>
        <taxon>Corynebacteriaceae</taxon>
        <taxon>Corynebacterium</taxon>
    </lineage>
</organism>
<accession>A0A0X2NKJ7</accession>
<keyword evidence="3" id="KW-1185">Reference proteome</keyword>